<dbReference type="AlphaFoldDB" id="M1K4M4"/>
<name>M1K4M4_ENCCN</name>
<gene>
    <name evidence="1" type="ORF">ECU07_1150</name>
</gene>
<evidence type="ECO:0000313" key="1">
    <source>
        <dbReference type="EMBL" id="AGE95893.1"/>
    </source>
</evidence>
<dbReference type="VEuPathDB" id="MicrosporidiaDB:ECU07_1150"/>
<dbReference type="VEuPathDB" id="MicrosporidiaDB:AEWQ_071130"/>
<accession>M1K4M4</accession>
<dbReference type="VEuPathDB" id="MicrosporidiaDB:M970_071120"/>
<dbReference type="VEuPathDB" id="MicrosporidiaDB:AEWD_071130"/>
<organism evidence="1">
    <name type="scientific">Encephalitozoon cuniculi</name>
    <name type="common">Microsporidian parasite</name>
    <dbReference type="NCBI Taxonomy" id="6035"/>
    <lineage>
        <taxon>Eukaryota</taxon>
        <taxon>Fungi</taxon>
        <taxon>Fungi incertae sedis</taxon>
        <taxon>Microsporidia</taxon>
        <taxon>Unikaryonidae</taxon>
        <taxon>Encephalitozoon</taxon>
    </lineage>
</organism>
<sequence>MKTSKGTISSRLGLDDPMIRLGENPVFGKIYQIRYRDRTAVAKRLRGVTVIQTYGMRIEGSITCTNESDLLEALRRLAPRREDVAILSPSTLIVNAEIYKMFRLLNAVGISLFLFVLQDNPVWYADEVMRA</sequence>
<reference evidence="1" key="1">
    <citation type="journal article" date="2013" name="Eukaryot. Cell">
        <title>Extremely Reduced Levels of Heterozygosity in the Vertebrate Pathogen Encephalitozoon cuniculi.</title>
        <authorList>
            <person name="Selman M."/>
            <person name="Sak B."/>
            <person name="Kvac M."/>
            <person name="Farinelli L."/>
            <person name="Weiss L.M."/>
            <person name="Corradi N."/>
        </authorList>
    </citation>
    <scope>NUCLEOTIDE SEQUENCE</scope>
</reference>
<proteinExistence type="predicted"/>
<dbReference type="VEuPathDB" id="MicrosporidiaDB:AEWR_071120"/>
<protein>
    <submittedName>
        <fullName evidence="1">Uncharacterized protein</fullName>
    </submittedName>
</protein>
<dbReference type="EMBL" id="KC513610">
    <property type="protein sequence ID" value="AGE95893.1"/>
    <property type="molecule type" value="Genomic_DNA"/>
</dbReference>